<evidence type="ECO:0000259" key="3">
    <source>
        <dbReference type="PROSITE" id="PS50914"/>
    </source>
</evidence>
<evidence type="ECO:0000313" key="4">
    <source>
        <dbReference type="EMBL" id="CAD6534017.1"/>
    </source>
</evidence>
<name>A0ABM8NMY0_9BURK</name>
<dbReference type="Proteomes" id="UP000656319">
    <property type="component" value="Unassembled WGS sequence"/>
</dbReference>
<feature type="compositionally biased region" description="Low complexity" evidence="1">
    <location>
        <begin position="27"/>
        <end position="37"/>
    </location>
</feature>
<accession>A0ABM8NMY0</accession>
<feature type="region of interest" description="Disordered" evidence="1">
    <location>
        <begin position="27"/>
        <end position="51"/>
    </location>
</feature>
<sequence length="116" mass="12004">MFLRTLLPIVALTVTSAFAIAPSFAQTDTSAATSATPSKKEIRAQNRKLESQVRHALTKTKDLDAAGITVVARGGKITLDGTVPDEDQIALAGTSAAGVAGVSSVTNNVRMREAGH</sequence>
<reference evidence="4 5" key="1">
    <citation type="submission" date="2020-10" db="EMBL/GenBank/DDBJ databases">
        <authorList>
            <person name="Peeters C."/>
        </authorList>
    </citation>
    <scope>NUCLEOTIDE SEQUENCE [LARGE SCALE GENOMIC DNA]</scope>
    <source>
        <strain evidence="4 5">LMG 27952</strain>
    </source>
</reference>
<comment type="caution">
    <text evidence="4">The sequence shown here is derived from an EMBL/GenBank/DDBJ whole genome shotgun (WGS) entry which is preliminary data.</text>
</comment>
<dbReference type="EMBL" id="CAJHCQ010000006">
    <property type="protein sequence ID" value="CAD6534017.1"/>
    <property type="molecule type" value="Genomic_DNA"/>
</dbReference>
<keyword evidence="2" id="KW-0732">Signal</keyword>
<organism evidence="4 5">
    <name type="scientific">Paraburkholderia hiiakae</name>
    <dbReference type="NCBI Taxonomy" id="1081782"/>
    <lineage>
        <taxon>Bacteria</taxon>
        <taxon>Pseudomonadati</taxon>
        <taxon>Pseudomonadota</taxon>
        <taxon>Betaproteobacteria</taxon>
        <taxon>Burkholderiales</taxon>
        <taxon>Burkholderiaceae</taxon>
        <taxon>Paraburkholderia</taxon>
    </lineage>
</organism>
<feature type="signal peptide" evidence="2">
    <location>
        <begin position="1"/>
        <end position="25"/>
    </location>
</feature>
<dbReference type="RefSeq" id="WP_201696578.1">
    <property type="nucleotide sequence ID" value="NZ_CAJHCQ010000006.1"/>
</dbReference>
<dbReference type="PROSITE" id="PS50914">
    <property type="entry name" value="BON"/>
    <property type="match status" value="1"/>
</dbReference>
<keyword evidence="5" id="KW-1185">Reference proteome</keyword>
<evidence type="ECO:0000313" key="5">
    <source>
        <dbReference type="Proteomes" id="UP000656319"/>
    </source>
</evidence>
<feature type="domain" description="BON" evidence="3">
    <location>
        <begin position="45"/>
        <end position="113"/>
    </location>
</feature>
<feature type="compositionally biased region" description="Basic and acidic residues" evidence="1">
    <location>
        <begin position="38"/>
        <end position="51"/>
    </location>
</feature>
<evidence type="ECO:0000256" key="1">
    <source>
        <dbReference type="SAM" id="MobiDB-lite"/>
    </source>
</evidence>
<dbReference type="Gene3D" id="3.30.1340.30">
    <property type="match status" value="1"/>
</dbReference>
<protein>
    <recommendedName>
        <fullName evidence="3">BON domain-containing protein</fullName>
    </recommendedName>
</protein>
<dbReference type="InterPro" id="IPR007055">
    <property type="entry name" value="BON_dom"/>
</dbReference>
<evidence type="ECO:0000256" key="2">
    <source>
        <dbReference type="SAM" id="SignalP"/>
    </source>
</evidence>
<feature type="chain" id="PRO_5046532107" description="BON domain-containing protein" evidence="2">
    <location>
        <begin position="26"/>
        <end position="116"/>
    </location>
</feature>
<proteinExistence type="predicted"/>
<gene>
    <name evidence="4" type="ORF">LMG27952_02866</name>
</gene>
<dbReference type="Pfam" id="PF04972">
    <property type="entry name" value="BON"/>
    <property type="match status" value="1"/>
</dbReference>